<gene>
    <name evidence="1" type="ORF">SAMN05421769_1275</name>
</gene>
<keyword evidence="2" id="KW-1185">Reference proteome</keyword>
<dbReference type="AlphaFoldDB" id="A0A1N6FG13"/>
<proteinExistence type="predicted"/>
<dbReference type="EMBL" id="FSRQ01000001">
    <property type="protein sequence ID" value="SIN94202.1"/>
    <property type="molecule type" value="Genomic_DNA"/>
</dbReference>
<protein>
    <submittedName>
        <fullName evidence="1">Uncharacterized protein</fullName>
    </submittedName>
</protein>
<name>A0A1N6FG13_9FLAO</name>
<evidence type="ECO:0000313" key="1">
    <source>
        <dbReference type="EMBL" id="SIN94202.1"/>
    </source>
</evidence>
<organism evidence="1 2">
    <name type="scientific">Chryseobacterium scophthalmum</name>
    <dbReference type="NCBI Taxonomy" id="59733"/>
    <lineage>
        <taxon>Bacteria</taxon>
        <taxon>Pseudomonadati</taxon>
        <taxon>Bacteroidota</taxon>
        <taxon>Flavobacteriia</taxon>
        <taxon>Flavobacteriales</taxon>
        <taxon>Weeksellaceae</taxon>
        <taxon>Chryseobacterium group</taxon>
        <taxon>Chryseobacterium</taxon>
    </lineage>
</organism>
<evidence type="ECO:0000313" key="2">
    <source>
        <dbReference type="Proteomes" id="UP000184782"/>
    </source>
</evidence>
<accession>A0A1N6FG13</accession>
<dbReference type="Proteomes" id="UP000184782">
    <property type="component" value="Unassembled WGS sequence"/>
</dbReference>
<sequence length="36" mass="4400">MRDKNEKSYLRQRKTTDKICGFNIIELHQRFSTLTK</sequence>
<reference evidence="2" key="1">
    <citation type="submission" date="2016-12" db="EMBL/GenBank/DDBJ databases">
        <authorList>
            <person name="Varghese N."/>
            <person name="Submissions S."/>
        </authorList>
    </citation>
    <scope>NUCLEOTIDE SEQUENCE [LARGE SCALE GENOMIC DNA]</scope>
    <source>
        <strain evidence="2">DSM 16779</strain>
    </source>
</reference>